<dbReference type="EMBL" id="JAFHDT010000025">
    <property type="protein sequence ID" value="KAI7791019.1"/>
    <property type="molecule type" value="Genomic_DNA"/>
</dbReference>
<name>A0A9W7T7B1_TRIRA</name>
<evidence type="ECO:0000313" key="1">
    <source>
        <dbReference type="EMBL" id="KAI7791019.1"/>
    </source>
</evidence>
<dbReference type="Proteomes" id="UP001059041">
    <property type="component" value="Linkage Group LG25"/>
</dbReference>
<feature type="non-terminal residue" evidence="1">
    <location>
        <position position="96"/>
    </location>
</feature>
<organism evidence="1 2">
    <name type="scientific">Triplophysa rosa</name>
    <name type="common">Cave loach</name>
    <dbReference type="NCBI Taxonomy" id="992332"/>
    <lineage>
        <taxon>Eukaryota</taxon>
        <taxon>Metazoa</taxon>
        <taxon>Chordata</taxon>
        <taxon>Craniata</taxon>
        <taxon>Vertebrata</taxon>
        <taxon>Euteleostomi</taxon>
        <taxon>Actinopterygii</taxon>
        <taxon>Neopterygii</taxon>
        <taxon>Teleostei</taxon>
        <taxon>Ostariophysi</taxon>
        <taxon>Cypriniformes</taxon>
        <taxon>Nemacheilidae</taxon>
        <taxon>Triplophysa</taxon>
    </lineage>
</organism>
<sequence>SPHFKTTIKTVYKILCPVHQLQNVTTKVKNNQPITFKRMTNNLIDTVKPVASMDKTQQLLEGNAKNWAYTTQLILEQHYESLIEESIQELKNAVTH</sequence>
<comment type="caution">
    <text evidence="1">The sequence shown here is derived from an EMBL/GenBank/DDBJ whole genome shotgun (WGS) entry which is preliminary data.</text>
</comment>
<reference evidence="1" key="1">
    <citation type="submission" date="2021-02" db="EMBL/GenBank/DDBJ databases">
        <title>Comparative genomics reveals that relaxation of natural selection precedes convergent phenotypic evolution of cavefish.</title>
        <authorList>
            <person name="Peng Z."/>
        </authorList>
    </citation>
    <scope>NUCLEOTIDE SEQUENCE</scope>
    <source>
        <tissue evidence="1">Muscle</tissue>
    </source>
</reference>
<keyword evidence="2" id="KW-1185">Reference proteome</keyword>
<accession>A0A9W7T7B1</accession>
<feature type="non-terminal residue" evidence="1">
    <location>
        <position position="1"/>
    </location>
</feature>
<evidence type="ECO:0000313" key="2">
    <source>
        <dbReference type="Proteomes" id="UP001059041"/>
    </source>
</evidence>
<dbReference type="AlphaFoldDB" id="A0A9W7T7B1"/>
<gene>
    <name evidence="1" type="ORF">IRJ41_007256</name>
</gene>
<proteinExistence type="predicted"/>
<protein>
    <submittedName>
        <fullName evidence="1">Uncharacterized protein</fullName>
    </submittedName>
</protein>